<dbReference type="InterPro" id="IPR003691">
    <property type="entry name" value="FluC"/>
</dbReference>
<organism evidence="13 14">
    <name type="scientific">Novosphingobium umbonatum</name>
    <dbReference type="NCBI Taxonomy" id="1908524"/>
    <lineage>
        <taxon>Bacteria</taxon>
        <taxon>Pseudomonadati</taxon>
        <taxon>Pseudomonadota</taxon>
        <taxon>Alphaproteobacteria</taxon>
        <taxon>Sphingomonadales</taxon>
        <taxon>Sphingomonadaceae</taxon>
        <taxon>Novosphingobium</taxon>
    </lineage>
</organism>
<keyword evidence="12" id="KW-0479">Metal-binding</keyword>
<dbReference type="GO" id="GO:0005886">
    <property type="term" value="C:plasma membrane"/>
    <property type="evidence" value="ECO:0007669"/>
    <property type="project" value="UniProtKB-SubCell"/>
</dbReference>
<keyword evidence="7 12" id="KW-0406">Ion transport</keyword>
<dbReference type="GO" id="GO:0062054">
    <property type="term" value="F:fluoride channel activity"/>
    <property type="evidence" value="ECO:0007669"/>
    <property type="project" value="UniProtKB-UniRule"/>
</dbReference>
<evidence type="ECO:0000313" key="13">
    <source>
        <dbReference type="EMBL" id="RVU05376.1"/>
    </source>
</evidence>
<feature type="transmembrane region" description="Helical" evidence="12">
    <location>
        <begin position="48"/>
        <end position="66"/>
    </location>
</feature>
<feature type="binding site" evidence="12">
    <location>
        <position position="85"/>
    </location>
    <ligand>
        <name>Na(+)</name>
        <dbReference type="ChEBI" id="CHEBI:29101"/>
        <note>structural</note>
    </ligand>
</feature>
<comment type="subcellular location">
    <subcellularLocation>
        <location evidence="1 12">Cell membrane</location>
        <topology evidence="1 12">Multi-pass membrane protein</topology>
    </subcellularLocation>
</comment>
<dbReference type="Pfam" id="PF02537">
    <property type="entry name" value="CRCB"/>
    <property type="match status" value="1"/>
</dbReference>
<evidence type="ECO:0000256" key="4">
    <source>
        <dbReference type="ARBA" id="ARBA00022692"/>
    </source>
</evidence>
<feature type="binding site" evidence="12">
    <location>
        <position position="88"/>
    </location>
    <ligand>
        <name>Na(+)</name>
        <dbReference type="ChEBI" id="CHEBI:29101"/>
        <note>structural</note>
    </ligand>
</feature>
<dbReference type="NCBIfam" id="TIGR00494">
    <property type="entry name" value="crcB"/>
    <property type="match status" value="1"/>
</dbReference>
<evidence type="ECO:0000256" key="8">
    <source>
        <dbReference type="ARBA" id="ARBA00023136"/>
    </source>
</evidence>
<keyword evidence="12" id="KW-0813">Transport</keyword>
<comment type="similarity">
    <text evidence="10 12">Belongs to the fluoride channel Fluc/FEX (TC 1.A.43) family.</text>
</comment>
<keyword evidence="5 12" id="KW-1133">Transmembrane helix</keyword>
<feature type="transmembrane region" description="Helical" evidence="12">
    <location>
        <begin position="78"/>
        <end position="100"/>
    </location>
</feature>
<comment type="activity regulation">
    <text evidence="12">Na(+) is not transported, but it plays an essential structural role and its presence is essential for fluoride channel function.</text>
</comment>
<evidence type="ECO:0000256" key="9">
    <source>
        <dbReference type="ARBA" id="ARBA00023303"/>
    </source>
</evidence>
<reference evidence="13 14" key="1">
    <citation type="submission" date="2019-01" db="EMBL/GenBank/DDBJ databases">
        <authorList>
            <person name="Chen W.-M."/>
        </authorList>
    </citation>
    <scope>NUCLEOTIDE SEQUENCE [LARGE SCALE GENOMIC DNA]</scope>
    <source>
        <strain evidence="13 14">FSY-9</strain>
    </source>
</reference>
<dbReference type="Proteomes" id="UP000282837">
    <property type="component" value="Unassembled WGS sequence"/>
</dbReference>
<proteinExistence type="inferred from homology"/>
<dbReference type="RefSeq" id="WP_127708415.1">
    <property type="nucleotide sequence ID" value="NZ_SACO01000005.1"/>
</dbReference>
<name>A0A3S2UUJ3_9SPHN</name>
<dbReference type="OrthoDB" id="9806299at2"/>
<dbReference type="GO" id="GO:0046872">
    <property type="term" value="F:metal ion binding"/>
    <property type="evidence" value="ECO:0007669"/>
    <property type="project" value="UniProtKB-KW"/>
</dbReference>
<evidence type="ECO:0000256" key="3">
    <source>
        <dbReference type="ARBA" id="ARBA00022519"/>
    </source>
</evidence>
<keyword evidence="4 12" id="KW-0812">Transmembrane</keyword>
<dbReference type="AlphaFoldDB" id="A0A3S2UUJ3"/>
<sequence length="135" mass="13984">MTQVPSLPLGSALVFLGGGTGAWARYMTGRICTALLGPAAATFPYATLAANVLGALAMGILTGWLARHGTAGEPWRLLLGVGILGGYTTFSSFALEFALFVERGQLGLAALYVGLTMLAGFAALFMGLYLMRSFG</sequence>
<keyword evidence="14" id="KW-1185">Reference proteome</keyword>
<evidence type="ECO:0000256" key="1">
    <source>
        <dbReference type="ARBA" id="ARBA00004651"/>
    </source>
</evidence>
<comment type="catalytic activity">
    <reaction evidence="11">
        <text>fluoride(in) = fluoride(out)</text>
        <dbReference type="Rhea" id="RHEA:76159"/>
        <dbReference type="ChEBI" id="CHEBI:17051"/>
    </reaction>
    <physiologicalReaction direction="left-to-right" evidence="11">
        <dbReference type="Rhea" id="RHEA:76160"/>
    </physiologicalReaction>
</comment>
<keyword evidence="9 12" id="KW-0407">Ion channel</keyword>
<evidence type="ECO:0000256" key="5">
    <source>
        <dbReference type="ARBA" id="ARBA00022989"/>
    </source>
</evidence>
<evidence type="ECO:0000256" key="12">
    <source>
        <dbReference type="HAMAP-Rule" id="MF_00454"/>
    </source>
</evidence>
<evidence type="ECO:0000256" key="6">
    <source>
        <dbReference type="ARBA" id="ARBA00023053"/>
    </source>
</evidence>
<keyword evidence="6 12" id="KW-0915">Sodium</keyword>
<dbReference type="EMBL" id="SACO01000005">
    <property type="protein sequence ID" value="RVU05376.1"/>
    <property type="molecule type" value="Genomic_DNA"/>
</dbReference>
<evidence type="ECO:0000256" key="2">
    <source>
        <dbReference type="ARBA" id="ARBA00022475"/>
    </source>
</evidence>
<accession>A0A3S2UUJ3</accession>
<keyword evidence="3" id="KW-0997">Cell inner membrane</keyword>
<dbReference type="GO" id="GO:0140114">
    <property type="term" value="P:cellular detoxification of fluoride"/>
    <property type="evidence" value="ECO:0007669"/>
    <property type="project" value="UniProtKB-UniRule"/>
</dbReference>
<comment type="caution">
    <text evidence="13">The sequence shown here is derived from an EMBL/GenBank/DDBJ whole genome shotgun (WGS) entry which is preliminary data.</text>
</comment>
<dbReference type="PANTHER" id="PTHR28259">
    <property type="entry name" value="FLUORIDE EXPORT PROTEIN 1-RELATED"/>
    <property type="match status" value="1"/>
</dbReference>
<evidence type="ECO:0000313" key="14">
    <source>
        <dbReference type="Proteomes" id="UP000282837"/>
    </source>
</evidence>
<keyword evidence="8 12" id="KW-0472">Membrane</keyword>
<protein>
    <recommendedName>
        <fullName evidence="12">Fluoride-specific ion channel FluC</fullName>
    </recommendedName>
</protein>
<evidence type="ECO:0000256" key="10">
    <source>
        <dbReference type="ARBA" id="ARBA00035120"/>
    </source>
</evidence>
<evidence type="ECO:0000256" key="11">
    <source>
        <dbReference type="ARBA" id="ARBA00035585"/>
    </source>
</evidence>
<comment type="function">
    <text evidence="12">Fluoride-specific ion channel. Important for reducing fluoride concentration in the cell, thus reducing its toxicity.</text>
</comment>
<dbReference type="HAMAP" id="MF_00454">
    <property type="entry name" value="FluC"/>
    <property type="match status" value="1"/>
</dbReference>
<feature type="transmembrane region" description="Helical" evidence="12">
    <location>
        <begin position="106"/>
        <end position="130"/>
    </location>
</feature>
<keyword evidence="2 12" id="KW-1003">Cell membrane</keyword>
<evidence type="ECO:0000256" key="7">
    <source>
        <dbReference type="ARBA" id="ARBA00023065"/>
    </source>
</evidence>
<dbReference type="PANTHER" id="PTHR28259:SF1">
    <property type="entry name" value="FLUORIDE EXPORT PROTEIN 1-RELATED"/>
    <property type="match status" value="1"/>
</dbReference>
<gene>
    <name evidence="12 13" type="primary">crcB</name>
    <name evidence="12" type="synonym">fluC</name>
    <name evidence="13" type="ORF">EOE18_08705</name>
</gene>